<evidence type="ECO:0000259" key="2">
    <source>
        <dbReference type="Pfam" id="PF25583"/>
    </source>
</evidence>
<sequence>MARFREEVVAAMGDGEKHTRRPFERMHRIHEAIAEGRLPNCSSLAKELEVTPKTVQRDITFMRDSFRLPLVYDKKRHGFYYEGEVDDFPDFEIGAEEIAAMFLARTAADAIRGTELADKMRAAFGRLCRSMSERVELNWADLDEAFSRKVPQLPAREVKLFGELAEAVVKRLEVSFHYRKLGADRAEARRVHPLHLGEVDGGWYLIGHDEDRGALRTFALPRITRLKVSGRRFDPPADFDGREYLRRSFGVWTVAGDDSLTLVQVKLSDYAARLARERRWHPTQEVRELNAKGTKVEVCFEAGSLEEVVRWVLSFGSKAQVVGPPELKRMVKEEVKLMGG</sequence>
<comment type="caution">
    <text evidence="3">The sequence shown here is derived from an EMBL/GenBank/DDBJ whole genome shotgun (WGS) entry which is preliminary data.</text>
</comment>
<dbReference type="Pfam" id="PF13280">
    <property type="entry name" value="WYL"/>
    <property type="match status" value="1"/>
</dbReference>
<protein>
    <submittedName>
        <fullName evidence="3">WYL domain-containing protein</fullName>
    </submittedName>
</protein>
<evidence type="ECO:0000313" key="4">
    <source>
        <dbReference type="Proteomes" id="UP000658278"/>
    </source>
</evidence>
<dbReference type="PANTHER" id="PTHR34580:SF9">
    <property type="entry name" value="SLL5097 PROTEIN"/>
    <property type="match status" value="1"/>
</dbReference>
<dbReference type="InterPro" id="IPR051534">
    <property type="entry name" value="CBASS_pafABC_assoc_protein"/>
</dbReference>
<dbReference type="EMBL" id="JAENII010000002">
    <property type="protein sequence ID" value="MBK1825958.1"/>
    <property type="molecule type" value="Genomic_DNA"/>
</dbReference>
<dbReference type="AlphaFoldDB" id="A0A934RA15"/>
<dbReference type="Pfam" id="PF25583">
    <property type="entry name" value="WCX"/>
    <property type="match status" value="1"/>
</dbReference>
<organism evidence="3 4">
    <name type="scientific">Haloferula rosea</name>
    <dbReference type="NCBI Taxonomy" id="490093"/>
    <lineage>
        <taxon>Bacteria</taxon>
        <taxon>Pseudomonadati</taxon>
        <taxon>Verrucomicrobiota</taxon>
        <taxon>Verrucomicrobiia</taxon>
        <taxon>Verrucomicrobiales</taxon>
        <taxon>Verrucomicrobiaceae</taxon>
        <taxon>Haloferula</taxon>
    </lineage>
</organism>
<dbReference type="Proteomes" id="UP000658278">
    <property type="component" value="Unassembled WGS sequence"/>
</dbReference>
<reference evidence="3" key="1">
    <citation type="submission" date="2021-01" db="EMBL/GenBank/DDBJ databases">
        <title>Modified the classification status of verrucomicrobia.</title>
        <authorList>
            <person name="Feng X."/>
        </authorList>
    </citation>
    <scope>NUCLEOTIDE SEQUENCE</scope>
    <source>
        <strain evidence="3">KCTC 22201</strain>
    </source>
</reference>
<dbReference type="InterPro" id="IPR026881">
    <property type="entry name" value="WYL_dom"/>
</dbReference>
<name>A0A934RA15_9BACT</name>
<gene>
    <name evidence="3" type="ORF">JIN81_02925</name>
</gene>
<dbReference type="PROSITE" id="PS52050">
    <property type="entry name" value="WYL"/>
    <property type="match status" value="1"/>
</dbReference>
<feature type="domain" description="WYL" evidence="1">
    <location>
        <begin position="160"/>
        <end position="228"/>
    </location>
</feature>
<dbReference type="InterPro" id="IPR057727">
    <property type="entry name" value="WCX_dom"/>
</dbReference>
<feature type="domain" description="WCX" evidence="2">
    <location>
        <begin position="262"/>
        <end position="338"/>
    </location>
</feature>
<keyword evidence="4" id="KW-1185">Reference proteome</keyword>
<dbReference type="RefSeq" id="WP_200276158.1">
    <property type="nucleotide sequence ID" value="NZ_JAENII010000002.1"/>
</dbReference>
<evidence type="ECO:0000313" key="3">
    <source>
        <dbReference type="EMBL" id="MBK1825958.1"/>
    </source>
</evidence>
<accession>A0A934RA15</accession>
<proteinExistence type="predicted"/>
<dbReference type="PANTHER" id="PTHR34580">
    <property type="match status" value="1"/>
</dbReference>
<evidence type="ECO:0000259" key="1">
    <source>
        <dbReference type="Pfam" id="PF13280"/>
    </source>
</evidence>